<feature type="region of interest" description="Disordered" evidence="2">
    <location>
        <begin position="292"/>
        <end position="317"/>
    </location>
</feature>
<dbReference type="HOGENOM" id="CLU_545017_0_0_11"/>
<keyword evidence="4" id="KW-1185">Reference proteome</keyword>
<keyword evidence="1" id="KW-0175">Coiled coil</keyword>
<evidence type="ECO:0000256" key="1">
    <source>
        <dbReference type="SAM" id="Coils"/>
    </source>
</evidence>
<gene>
    <name evidence="3" type="ordered locus">Snas_0444</name>
</gene>
<feature type="region of interest" description="Disordered" evidence="2">
    <location>
        <begin position="478"/>
        <end position="500"/>
    </location>
</feature>
<sequence length="500" mass="54163">MNDAQGDGGGGGSAVGSELAKASKQIRRLATGREFEDEGYQFAWTDGDKDDYENPGWLESDWKQLTLDRYLAGPESNTKYGPANKGQNSTYYVVEGSEVYYYKYDKFAWVTDLLSEFGKGSPSGLHDICKSVKGVPPKLCAKGDWPKELDKFKREYSLKEIAGEEVLLDSGVSEMERWSGEAAATFVLAFGENLTKWEEALWGMYFLSEAVLAGVEAQTAIVIAARDDALTIAEKTANALVAVNHWSKDDLLVALGVAAAIIPAALSFGGFALTATIIGAGIGLSNTMVSNSDSTGVSVPESEKKHTKRTMNGDSPADILDRFRTEIGTIREEASTQEEELANKLERVYNSSLDIRTEKLEITYPDGSKSPADSGLGKRETKAHTSYLKDAAVTSFPQAASYVLGARDEVARTAGLDSDTTFHSEHRDSVSPAAEPWRLVRDLLQDITAANGKKVEDAGEVIFKAAVDMELVDGEEAANIEKTYDDLGTGESGRKHKAIP</sequence>
<proteinExistence type="predicted"/>
<reference evidence="3 4" key="1">
    <citation type="journal article" date="2009" name="Stand. Genomic Sci.">
        <title>Complete genome sequence of Stackebrandtia nassauensis type strain (LLR-40K-21).</title>
        <authorList>
            <person name="Munk C."/>
            <person name="Lapidus A."/>
            <person name="Copeland A."/>
            <person name="Jando M."/>
            <person name="Mayilraj S."/>
            <person name="Glavina Del Rio T."/>
            <person name="Nolan M."/>
            <person name="Chen F."/>
            <person name="Lucas S."/>
            <person name="Tice H."/>
            <person name="Cheng J.F."/>
            <person name="Han C."/>
            <person name="Detter J.C."/>
            <person name="Bruce D."/>
            <person name="Goodwin L."/>
            <person name="Chain P."/>
            <person name="Pitluck S."/>
            <person name="Goker M."/>
            <person name="Ovchinikova G."/>
            <person name="Pati A."/>
            <person name="Ivanova N."/>
            <person name="Mavromatis K."/>
            <person name="Chen A."/>
            <person name="Palaniappan K."/>
            <person name="Land M."/>
            <person name="Hauser L."/>
            <person name="Chang Y.J."/>
            <person name="Jeffries C.D."/>
            <person name="Bristow J."/>
            <person name="Eisen J.A."/>
            <person name="Markowitz V."/>
            <person name="Hugenholtz P."/>
            <person name="Kyrpides N.C."/>
            <person name="Klenk H.P."/>
        </authorList>
    </citation>
    <scope>NUCLEOTIDE SEQUENCE [LARGE SCALE GENOMIC DNA]</scope>
    <source>
        <strain evidence="4">DSM 44728 / CIP 108903 / NRRL B-16338 / NBRC 102104 / LLR-40K-21</strain>
    </source>
</reference>
<dbReference type="Proteomes" id="UP000000844">
    <property type="component" value="Chromosome"/>
</dbReference>
<feature type="coiled-coil region" evidence="1">
    <location>
        <begin position="320"/>
        <end position="351"/>
    </location>
</feature>
<protein>
    <submittedName>
        <fullName evidence="3">Uncharacterized protein</fullName>
    </submittedName>
</protein>
<evidence type="ECO:0000313" key="3">
    <source>
        <dbReference type="EMBL" id="ADD40159.1"/>
    </source>
</evidence>
<evidence type="ECO:0000256" key="2">
    <source>
        <dbReference type="SAM" id="MobiDB-lite"/>
    </source>
</evidence>
<dbReference type="KEGG" id="sna:Snas_0444"/>
<dbReference type="EMBL" id="CP001778">
    <property type="protein sequence ID" value="ADD40159.1"/>
    <property type="molecule type" value="Genomic_DNA"/>
</dbReference>
<dbReference type="AlphaFoldDB" id="D3Q4J9"/>
<organism evidence="3 4">
    <name type="scientific">Stackebrandtia nassauensis (strain DSM 44728 / CIP 108903 / NRRL B-16338 / NBRC 102104 / LLR-40K-21)</name>
    <dbReference type="NCBI Taxonomy" id="446470"/>
    <lineage>
        <taxon>Bacteria</taxon>
        <taxon>Bacillati</taxon>
        <taxon>Actinomycetota</taxon>
        <taxon>Actinomycetes</taxon>
        <taxon>Glycomycetales</taxon>
        <taxon>Glycomycetaceae</taxon>
        <taxon>Stackebrandtia</taxon>
    </lineage>
</organism>
<accession>D3Q4J9</accession>
<dbReference type="RefSeq" id="WP_013015730.1">
    <property type="nucleotide sequence ID" value="NC_013947.1"/>
</dbReference>
<evidence type="ECO:0000313" key="4">
    <source>
        <dbReference type="Proteomes" id="UP000000844"/>
    </source>
</evidence>
<name>D3Q4J9_STANL</name>